<dbReference type="RefSeq" id="XP_022928674.1">
    <property type="nucleotide sequence ID" value="XM_023072906.1"/>
</dbReference>
<dbReference type="Gene3D" id="3.80.10.10">
    <property type="entry name" value="Ribonuclease Inhibitor"/>
    <property type="match status" value="1"/>
</dbReference>
<dbReference type="PANTHER" id="PTHR48059">
    <property type="entry name" value="POLYGALACTURONASE INHIBITOR 1"/>
    <property type="match status" value="1"/>
</dbReference>
<dbReference type="PROSITE" id="PS51450">
    <property type="entry name" value="LRR"/>
    <property type="match status" value="1"/>
</dbReference>
<comment type="similarity">
    <text evidence="4">Belongs to the polygalacturonase-inhibiting protein family.</text>
</comment>
<dbReference type="KEGG" id="cmos:111435518"/>
<accession>A0A6J1ELI8</accession>
<dbReference type="InterPro" id="IPR001611">
    <property type="entry name" value="Leu-rich_rpt"/>
</dbReference>
<keyword evidence="7" id="KW-1185">Reference proteome</keyword>
<dbReference type="PANTHER" id="PTHR48059:SF4">
    <property type="entry name" value="POLYGALACTURONASE INHIBITOR 1-RELATED"/>
    <property type="match status" value="1"/>
</dbReference>
<keyword evidence="3" id="KW-0677">Repeat</keyword>
<dbReference type="InterPro" id="IPR013210">
    <property type="entry name" value="LRR_N_plant-typ"/>
</dbReference>
<evidence type="ECO:0000259" key="6">
    <source>
        <dbReference type="Pfam" id="PF08263"/>
    </source>
</evidence>
<evidence type="ECO:0000256" key="2">
    <source>
        <dbReference type="ARBA" id="ARBA00022614"/>
    </source>
</evidence>
<dbReference type="Pfam" id="PF13855">
    <property type="entry name" value="LRR_8"/>
    <property type="match status" value="1"/>
</dbReference>
<dbReference type="InterPro" id="IPR032675">
    <property type="entry name" value="LRR_dom_sf"/>
</dbReference>
<dbReference type="GeneID" id="111435518"/>
<evidence type="ECO:0000256" key="3">
    <source>
        <dbReference type="ARBA" id="ARBA00022737"/>
    </source>
</evidence>
<evidence type="ECO:0000313" key="8">
    <source>
        <dbReference type="RefSeq" id="XP_022928674.1"/>
    </source>
</evidence>
<dbReference type="InterPro" id="IPR051848">
    <property type="entry name" value="PGIP"/>
</dbReference>
<organism evidence="7 8">
    <name type="scientific">Cucurbita moschata</name>
    <name type="common">Winter crookneck squash</name>
    <name type="synonym">Cucurbita pepo var. moschata</name>
    <dbReference type="NCBI Taxonomy" id="3662"/>
    <lineage>
        <taxon>Eukaryota</taxon>
        <taxon>Viridiplantae</taxon>
        <taxon>Streptophyta</taxon>
        <taxon>Embryophyta</taxon>
        <taxon>Tracheophyta</taxon>
        <taxon>Spermatophyta</taxon>
        <taxon>Magnoliopsida</taxon>
        <taxon>eudicotyledons</taxon>
        <taxon>Gunneridae</taxon>
        <taxon>Pentapetalae</taxon>
        <taxon>rosids</taxon>
        <taxon>fabids</taxon>
        <taxon>Cucurbitales</taxon>
        <taxon>Cucurbitaceae</taxon>
        <taxon>Cucurbiteae</taxon>
        <taxon>Cucurbita</taxon>
    </lineage>
</organism>
<feature type="signal peptide" evidence="5">
    <location>
        <begin position="1"/>
        <end position="21"/>
    </location>
</feature>
<dbReference type="Pfam" id="PF00560">
    <property type="entry name" value="LRR_1"/>
    <property type="match status" value="2"/>
</dbReference>
<keyword evidence="2" id="KW-0433">Leucine-rich repeat</keyword>
<evidence type="ECO:0000313" key="7">
    <source>
        <dbReference type="Proteomes" id="UP000504609"/>
    </source>
</evidence>
<keyword evidence="5" id="KW-0732">Signal</keyword>
<comment type="subcellular location">
    <subcellularLocation>
        <location evidence="1">Cell envelope</location>
    </subcellularLocation>
</comment>
<dbReference type="Pfam" id="PF08263">
    <property type="entry name" value="LRRNT_2"/>
    <property type="match status" value="1"/>
</dbReference>
<dbReference type="PRINTS" id="PR00019">
    <property type="entry name" value="LEURICHRPT"/>
</dbReference>
<feature type="domain" description="Leucine-rich repeat-containing N-terminal plant-type" evidence="6">
    <location>
        <begin position="25"/>
        <end position="63"/>
    </location>
</feature>
<evidence type="ECO:0000256" key="5">
    <source>
        <dbReference type="SAM" id="SignalP"/>
    </source>
</evidence>
<feature type="chain" id="PRO_5026756961" evidence="5">
    <location>
        <begin position="22"/>
        <end position="328"/>
    </location>
</feature>
<name>A0A6J1ELI8_CUCMO</name>
<protein>
    <submittedName>
        <fullName evidence="8">Polygalacturonase inhibitor-like</fullName>
    </submittedName>
</protein>
<gene>
    <name evidence="8" type="primary">LOC111435518</name>
</gene>
<dbReference type="AlphaFoldDB" id="A0A6J1ELI8"/>
<reference evidence="8" key="1">
    <citation type="submission" date="2025-08" db="UniProtKB">
        <authorList>
            <consortium name="RefSeq"/>
        </authorList>
    </citation>
    <scope>IDENTIFICATION</scope>
    <source>
        <tissue evidence="8">Young leaves</tissue>
    </source>
</reference>
<evidence type="ECO:0000256" key="4">
    <source>
        <dbReference type="ARBA" id="ARBA00038043"/>
    </source>
</evidence>
<dbReference type="Proteomes" id="UP000504609">
    <property type="component" value="Unplaced"/>
</dbReference>
<dbReference type="SUPFAM" id="SSF52058">
    <property type="entry name" value="L domain-like"/>
    <property type="match status" value="1"/>
</dbReference>
<sequence length="328" mass="36912">MSSSPSTFLFIFFLFFTISFAELCHPNDKKALLNIKKAFNNPYILTSWKPEEDCCTWYCVECDRKSHRIVSLTIFADTRLSGQIPPFVGDLPYLENLMFHKLPNLTGPIQPAIAKLHNLKYLDLSWNSLTGSIPNFLSSLTNLDLLDLSFNRLTGSIPSSLANLQRLGTLHLDRNKLTGPIPDSFGNFKGKIPYLYLSHNQLSGKIPTSLERVDFNVIDLSRNRLEGDGSVIFGGKKTTEIVDLSRNLLEFDMSKVVLPRSLTWLDLNHNKIFGEIPVMAVNLQLQLLNVSYNKLCGRIPVGGKLQSFDVYSYSNNKCLCGKPLGKCK</sequence>
<dbReference type="FunFam" id="3.80.10.10:FF:000348">
    <property type="entry name" value="Polygalacturonase inhibitor 1"/>
    <property type="match status" value="1"/>
</dbReference>
<evidence type="ECO:0000256" key="1">
    <source>
        <dbReference type="ARBA" id="ARBA00004196"/>
    </source>
</evidence>
<proteinExistence type="inferred from homology"/>